<feature type="transmembrane region" description="Helical" evidence="1">
    <location>
        <begin position="143"/>
        <end position="172"/>
    </location>
</feature>
<comment type="caution">
    <text evidence="2">The sequence shown here is derived from an EMBL/GenBank/DDBJ whole genome shotgun (WGS) entry which is preliminary data.</text>
</comment>
<sequence>MKSVKAENASPLSVDEMVSIAQKADLPGTVTLTLPAKSTSVFSIKNRYQDLDQQWSIHYDQYSGQEVKAFPWSDVGVMSHSRQIVMRIHQGELFGSLNWGLVLAVALLLAMMSLSGMVSYFIRKPKGSWGIPKVPENMRVGKGIVLLLAFLAVLLPLFGVSLIVLVVTTFIVQLGGKALQRREA</sequence>
<protein>
    <submittedName>
        <fullName evidence="2">Uncharacterized protein</fullName>
    </submittedName>
</protein>
<reference evidence="2 3" key="1">
    <citation type="submission" date="2017-10" db="EMBL/GenBank/DDBJ databases">
        <title>Nyctiphanis sp. nov., isolated from the stomach of the euphausiid Nyctiphanes simplex (Hansen, 1911) in the Gulf of California.</title>
        <authorList>
            <person name="Gomez-Gil B."/>
            <person name="Aguilar-Mendez M."/>
            <person name="Lopez-Cortes A."/>
            <person name="Gomez-Gutierrez J."/>
            <person name="Roque A."/>
            <person name="Lang E."/>
            <person name="Gonzalez-Castillo A."/>
        </authorList>
    </citation>
    <scope>NUCLEOTIDE SEQUENCE [LARGE SCALE GENOMIC DNA]</scope>
    <source>
        <strain evidence="2 3">CAIM 600</strain>
    </source>
</reference>
<keyword evidence="1" id="KW-0812">Transmembrane</keyword>
<dbReference type="Proteomes" id="UP000290287">
    <property type="component" value="Unassembled WGS sequence"/>
</dbReference>
<keyword evidence="1" id="KW-1133">Transmembrane helix</keyword>
<evidence type="ECO:0000256" key="1">
    <source>
        <dbReference type="SAM" id="Phobius"/>
    </source>
</evidence>
<dbReference type="EMBL" id="PEIB01000041">
    <property type="protein sequence ID" value="RXJ71047.1"/>
    <property type="molecule type" value="Genomic_DNA"/>
</dbReference>
<proteinExistence type="predicted"/>
<dbReference type="PANTHER" id="PTHR34219">
    <property type="entry name" value="IRON-REGULATED INNER MEMBRANE PROTEIN-RELATED"/>
    <property type="match status" value="1"/>
</dbReference>
<keyword evidence="1" id="KW-0472">Membrane</keyword>
<name>A0A4Q0YK01_9GAMM</name>
<evidence type="ECO:0000313" key="3">
    <source>
        <dbReference type="Proteomes" id="UP000290287"/>
    </source>
</evidence>
<evidence type="ECO:0000313" key="2">
    <source>
        <dbReference type="EMBL" id="RXJ71047.1"/>
    </source>
</evidence>
<keyword evidence="3" id="KW-1185">Reference proteome</keyword>
<gene>
    <name evidence="2" type="ORF">CS022_21835</name>
</gene>
<dbReference type="RefSeq" id="WP_129124015.1">
    <property type="nucleotide sequence ID" value="NZ_PEIB01000041.1"/>
</dbReference>
<organism evidence="2 3">
    <name type="scientific">Veronia nyctiphanis</name>
    <dbReference type="NCBI Taxonomy" id="1278244"/>
    <lineage>
        <taxon>Bacteria</taxon>
        <taxon>Pseudomonadati</taxon>
        <taxon>Pseudomonadota</taxon>
        <taxon>Gammaproteobacteria</taxon>
        <taxon>Vibrionales</taxon>
        <taxon>Vibrionaceae</taxon>
        <taxon>Veronia</taxon>
    </lineage>
</organism>
<feature type="transmembrane region" description="Helical" evidence="1">
    <location>
        <begin position="99"/>
        <end position="122"/>
    </location>
</feature>
<dbReference type="AlphaFoldDB" id="A0A4Q0YK01"/>
<dbReference type="PANTHER" id="PTHR34219:SF1">
    <property type="entry name" value="PEPSY DOMAIN-CONTAINING PROTEIN"/>
    <property type="match status" value="1"/>
</dbReference>
<accession>A0A4Q0YK01</accession>
<dbReference type="InterPro" id="IPR005625">
    <property type="entry name" value="PepSY-ass_TM"/>
</dbReference>